<organism evidence="2 3">
    <name type="scientific">Plesiocystis pacifica SIR-1</name>
    <dbReference type="NCBI Taxonomy" id="391625"/>
    <lineage>
        <taxon>Bacteria</taxon>
        <taxon>Pseudomonadati</taxon>
        <taxon>Myxococcota</taxon>
        <taxon>Polyangia</taxon>
        <taxon>Nannocystales</taxon>
        <taxon>Nannocystaceae</taxon>
        <taxon>Plesiocystis</taxon>
    </lineage>
</organism>
<evidence type="ECO:0008006" key="4">
    <source>
        <dbReference type="Google" id="ProtNLM"/>
    </source>
</evidence>
<gene>
    <name evidence="2" type="ORF">PPSIR1_15720</name>
</gene>
<sequence length="169" mass="17900">MRATPSLVLAAPLLAALALTGACDDKKTDLLAPPADYDPVATEGLTLNKAGVDALTLTEGDARDAHIEGLKAEGKFKGQAMCKGGSGTGDMEDSKFGEYKLTCDAGAIWLDVELKYYLYTTQALGRPLKGGAYVEFDGTLVEFDFQDGSKPRSMTATVSVGESIKRLQK</sequence>
<dbReference type="EMBL" id="ABCS01000084">
    <property type="protein sequence ID" value="EDM75666.1"/>
    <property type="molecule type" value="Genomic_DNA"/>
</dbReference>
<dbReference type="Proteomes" id="UP000005801">
    <property type="component" value="Unassembled WGS sequence"/>
</dbReference>
<comment type="caution">
    <text evidence="2">The sequence shown here is derived from an EMBL/GenBank/DDBJ whole genome shotgun (WGS) entry which is preliminary data.</text>
</comment>
<proteinExistence type="predicted"/>
<reference evidence="2 3" key="1">
    <citation type="submission" date="2007-06" db="EMBL/GenBank/DDBJ databases">
        <authorList>
            <person name="Shimkets L."/>
            <person name="Ferriera S."/>
            <person name="Johnson J."/>
            <person name="Kravitz S."/>
            <person name="Beeson K."/>
            <person name="Sutton G."/>
            <person name="Rogers Y.-H."/>
            <person name="Friedman R."/>
            <person name="Frazier M."/>
            <person name="Venter J.C."/>
        </authorList>
    </citation>
    <scope>NUCLEOTIDE SEQUENCE [LARGE SCALE GENOMIC DNA]</scope>
    <source>
        <strain evidence="2 3">SIR-1</strain>
    </source>
</reference>
<protein>
    <recommendedName>
        <fullName evidence="4">Lipoprotein</fullName>
    </recommendedName>
</protein>
<keyword evidence="1" id="KW-0732">Signal</keyword>
<keyword evidence="3" id="KW-1185">Reference proteome</keyword>
<evidence type="ECO:0000313" key="3">
    <source>
        <dbReference type="Proteomes" id="UP000005801"/>
    </source>
</evidence>
<accession>A6GEM0</accession>
<dbReference type="OrthoDB" id="5511454at2"/>
<evidence type="ECO:0000256" key="1">
    <source>
        <dbReference type="SAM" id="SignalP"/>
    </source>
</evidence>
<evidence type="ECO:0000313" key="2">
    <source>
        <dbReference type="EMBL" id="EDM75666.1"/>
    </source>
</evidence>
<dbReference type="AlphaFoldDB" id="A6GEM0"/>
<dbReference type="RefSeq" id="WP_006975160.1">
    <property type="nucleotide sequence ID" value="NZ_ABCS01000084.1"/>
</dbReference>
<feature type="signal peptide" evidence="1">
    <location>
        <begin position="1"/>
        <end position="21"/>
    </location>
</feature>
<feature type="chain" id="PRO_5002697376" description="Lipoprotein" evidence="1">
    <location>
        <begin position="22"/>
        <end position="169"/>
    </location>
</feature>
<dbReference type="PROSITE" id="PS51257">
    <property type="entry name" value="PROKAR_LIPOPROTEIN"/>
    <property type="match status" value="1"/>
</dbReference>
<dbReference type="STRING" id="391625.PPSIR1_15720"/>
<name>A6GEM0_9BACT</name>